<gene>
    <name evidence="1" type="ORF">ACFSJ0_12745</name>
</gene>
<dbReference type="RefSeq" id="WP_219531005.1">
    <property type="nucleotide sequence ID" value="NZ_JAHKRM010000010.1"/>
</dbReference>
<proteinExistence type="predicted"/>
<dbReference type="EMBL" id="JBHUCM010000012">
    <property type="protein sequence ID" value="MFD1537913.1"/>
    <property type="molecule type" value="Genomic_DNA"/>
</dbReference>
<reference evidence="2" key="1">
    <citation type="journal article" date="2019" name="Int. J. Syst. Evol. Microbiol.">
        <title>The Global Catalogue of Microorganisms (GCM) 10K type strain sequencing project: providing services to taxonomists for standard genome sequencing and annotation.</title>
        <authorList>
            <consortium name="The Broad Institute Genomics Platform"/>
            <consortium name="The Broad Institute Genome Sequencing Center for Infectious Disease"/>
            <person name="Wu L."/>
            <person name="Ma J."/>
        </authorList>
    </citation>
    <scope>NUCLEOTIDE SEQUENCE [LARGE SCALE GENOMIC DNA]</scope>
    <source>
        <strain evidence="2">CGMCC 1.15399</strain>
    </source>
</reference>
<evidence type="ECO:0000313" key="2">
    <source>
        <dbReference type="Proteomes" id="UP001597097"/>
    </source>
</evidence>
<organism evidence="1 2">
    <name type="scientific">Nonomuraea guangzhouensis</name>
    <dbReference type="NCBI Taxonomy" id="1291555"/>
    <lineage>
        <taxon>Bacteria</taxon>
        <taxon>Bacillati</taxon>
        <taxon>Actinomycetota</taxon>
        <taxon>Actinomycetes</taxon>
        <taxon>Streptosporangiales</taxon>
        <taxon>Streptosporangiaceae</taxon>
        <taxon>Nonomuraea</taxon>
    </lineage>
</organism>
<accession>A0ABW4G6L1</accession>
<dbReference type="Proteomes" id="UP001597097">
    <property type="component" value="Unassembled WGS sequence"/>
</dbReference>
<sequence>MRVVAWTCECSSPFYELCQAGGQRFIRRTRNEPDKRIVDESDRWNARQANAQWNALLLGLLR</sequence>
<comment type="caution">
    <text evidence="1">The sequence shown here is derived from an EMBL/GenBank/DDBJ whole genome shotgun (WGS) entry which is preliminary data.</text>
</comment>
<keyword evidence="2" id="KW-1185">Reference proteome</keyword>
<evidence type="ECO:0000313" key="1">
    <source>
        <dbReference type="EMBL" id="MFD1537913.1"/>
    </source>
</evidence>
<protein>
    <submittedName>
        <fullName evidence="1">Uncharacterized protein</fullName>
    </submittedName>
</protein>
<name>A0ABW4G6L1_9ACTN</name>